<dbReference type="EMBL" id="BARW01019451">
    <property type="protein sequence ID" value="GAI95443.1"/>
    <property type="molecule type" value="Genomic_DNA"/>
</dbReference>
<gene>
    <name evidence="1" type="ORF">S12H4_33060</name>
</gene>
<name>X1SR87_9ZZZZ</name>
<organism evidence="1">
    <name type="scientific">marine sediment metagenome</name>
    <dbReference type="NCBI Taxonomy" id="412755"/>
    <lineage>
        <taxon>unclassified sequences</taxon>
        <taxon>metagenomes</taxon>
        <taxon>ecological metagenomes</taxon>
    </lineage>
</organism>
<reference evidence="1" key="1">
    <citation type="journal article" date="2014" name="Front. Microbiol.">
        <title>High frequency of phylogenetically diverse reductive dehalogenase-homologous genes in deep subseafloor sedimentary metagenomes.</title>
        <authorList>
            <person name="Kawai M."/>
            <person name="Futagami T."/>
            <person name="Toyoda A."/>
            <person name="Takaki Y."/>
            <person name="Nishi S."/>
            <person name="Hori S."/>
            <person name="Arai W."/>
            <person name="Tsubouchi T."/>
            <person name="Morono Y."/>
            <person name="Uchiyama I."/>
            <person name="Ito T."/>
            <person name="Fujiyama A."/>
            <person name="Inagaki F."/>
            <person name="Takami H."/>
        </authorList>
    </citation>
    <scope>NUCLEOTIDE SEQUENCE</scope>
    <source>
        <strain evidence="1">Expedition CK06-06</strain>
    </source>
</reference>
<dbReference type="SUPFAM" id="SSF54523">
    <property type="entry name" value="Pili subunits"/>
    <property type="match status" value="1"/>
</dbReference>
<accession>X1SR87</accession>
<evidence type="ECO:0000313" key="1">
    <source>
        <dbReference type="EMBL" id="GAI95443.1"/>
    </source>
</evidence>
<evidence type="ECO:0008006" key="2">
    <source>
        <dbReference type="Google" id="ProtNLM"/>
    </source>
</evidence>
<comment type="caution">
    <text evidence="1">The sequence shown here is derived from an EMBL/GenBank/DDBJ whole genome shotgun (WGS) entry which is preliminary data.</text>
</comment>
<proteinExistence type="predicted"/>
<dbReference type="Gene3D" id="3.30.700.10">
    <property type="entry name" value="Glycoprotein, Type 4 Pilin"/>
    <property type="match status" value="1"/>
</dbReference>
<dbReference type="AlphaFoldDB" id="X1SR87"/>
<protein>
    <recommendedName>
        <fullName evidence="2">General secretion pathway GspH domain-containing protein</fullName>
    </recommendedName>
</protein>
<sequence>MIEIIIVAVIIAIAAMVAIPMMTSAASMQIRSAANMIAADLEYAKSMAISRQKMYAVVFDKSTESYQIEDPNGVIDHPVKKGFKYIVNFSSDGRLSKVDIVDTDFDTTSEIKFDYLGSPWNGSNEPLNSGVISLQAGGTAMTITVEPVTGFISIED</sequence>
<dbReference type="InterPro" id="IPR045584">
    <property type="entry name" value="Pilin-like"/>
</dbReference>